<name>A0ABV6N9K0_9BACI</name>
<dbReference type="Proteomes" id="UP001589833">
    <property type="component" value="Unassembled WGS sequence"/>
</dbReference>
<dbReference type="RefSeq" id="WP_273846023.1">
    <property type="nucleotide sequence ID" value="NZ_JAQQWT010000015.1"/>
</dbReference>
<proteinExistence type="predicted"/>
<accession>A0ABV6N9K0</accession>
<dbReference type="Pfam" id="PF11121">
    <property type="entry name" value="DUF2639"/>
    <property type="match status" value="1"/>
</dbReference>
<keyword evidence="2" id="KW-1185">Reference proteome</keyword>
<gene>
    <name evidence="1" type="ORF">ACFFH4_00130</name>
</gene>
<reference evidence="1 2" key="1">
    <citation type="submission" date="2024-09" db="EMBL/GenBank/DDBJ databases">
        <authorList>
            <person name="Sun Q."/>
            <person name="Mori K."/>
        </authorList>
    </citation>
    <scope>NUCLEOTIDE SEQUENCE [LARGE SCALE GENOMIC DNA]</scope>
    <source>
        <strain evidence="1 2">NCAIM B.02301</strain>
    </source>
</reference>
<dbReference type="InterPro" id="IPR022580">
    <property type="entry name" value="DUF2639"/>
</dbReference>
<organism evidence="1 2">
    <name type="scientific">Halalkalibacter alkalisediminis</name>
    <dbReference type="NCBI Taxonomy" id="935616"/>
    <lineage>
        <taxon>Bacteria</taxon>
        <taxon>Bacillati</taxon>
        <taxon>Bacillota</taxon>
        <taxon>Bacilli</taxon>
        <taxon>Bacillales</taxon>
        <taxon>Bacillaceae</taxon>
        <taxon>Halalkalibacter</taxon>
    </lineage>
</organism>
<protein>
    <submittedName>
        <fullName evidence="1">DUF2639 domain-containing protein</fullName>
    </submittedName>
</protein>
<sequence length="40" mass="4780">MGSKGWYVKQLKDRGIRYLEGSKIEQYKAHVLAYLYKETK</sequence>
<dbReference type="EMBL" id="JBHLTR010000001">
    <property type="protein sequence ID" value="MFC0557459.1"/>
    <property type="molecule type" value="Genomic_DNA"/>
</dbReference>
<evidence type="ECO:0000313" key="1">
    <source>
        <dbReference type="EMBL" id="MFC0557459.1"/>
    </source>
</evidence>
<evidence type="ECO:0000313" key="2">
    <source>
        <dbReference type="Proteomes" id="UP001589833"/>
    </source>
</evidence>
<comment type="caution">
    <text evidence="1">The sequence shown here is derived from an EMBL/GenBank/DDBJ whole genome shotgun (WGS) entry which is preliminary data.</text>
</comment>